<evidence type="ECO:0000256" key="1">
    <source>
        <dbReference type="PROSITE-ProRule" id="PRU00339"/>
    </source>
</evidence>
<accession>A0A1I7F3R3</accession>
<keyword evidence="3" id="KW-0472">Membrane</keyword>
<gene>
    <name evidence="4" type="ORF">SAMN05421543_10145</name>
</gene>
<keyword evidence="1" id="KW-0802">TPR repeat</keyword>
<dbReference type="InterPro" id="IPR011990">
    <property type="entry name" value="TPR-like_helical_dom_sf"/>
</dbReference>
<dbReference type="Proteomes" id="UP000183508">
    <property type="component" value="Unassembled WGS sequence"/>
</dbReference>
<dbReference type="PROSITE" id="PS50005">
    <property type="entry name" value="TPR"/>
    <property type="match status" value="1"/>
</dbReference>
<dbReference type="InterPro" id="IPR019734">
    <property type="entry name" value="TPR_rpt"/>
</dbReference>
<evidence type="ECO:0000313" key="5">
    <source>
        <dbReference type="Proteomes" id="UP000183508"/>
    </source>
</evidence>
<sequence>MSTQLRPDTDGLAAVVAQFRALPPEQDRAFEVQAAKIAEHADARLIHQLQQFLAGRLSLPDAPEDEDRIRFCAYFVIATYARRMKEPVWYDALRPYRPEFRSRVLFDHVDSLMLKSQRQWLPSLEAAERALDKLPDHVGVLHNFAEAVVLAKENGCEVTEDQLERARAAVTRAISIEAYPKFYATYGRLEALLGHYDRAMDLVHRAIDEESSDKLDYPIRLADYQTHLTNIHLAKASNELETQLRETQRQLAAAREEFDQVNARVNQSIDELKRESLQILGFFTAALSLTIGSIQILSKQSFADAAMLLILLGGVLLMVYGGFILTIGGLPNRRTPVWLSMGLGALLILVGLIVHHDV</sequence>
<feature type="transmembrane region" description="Helical" evidence="3">
    <location>
        <begin position="277"/>
        <end position="297"/>
    </location>
</feature>
<proteinExistence type="predicted"/>
<dbReference type="SUPFAM" id="SSF48452">
    <property type="entry name" value="TPR-like"/>
    <property type="match status" value="1"/>
</dbReference>
<evidence type="ECO:0000256" key="3">
    <source>
        <dbReference type="SAM" id="Phobius"/>
    </source>
</evidence>
<feature type="transmembrane region" description="Helical" evidence="3">
    <location>
        <begin position="336"/>
        <end position="354"/>
    </location>
</feature>
<dbReference type="RefSeq" id="WP_074948457.1">
    <property type="nucleotide sequence ID" value="NZ_FPBV01000001.1"/>
</dbReference>
<keyword evidence="3" id="KW-0812">Transmembrane</keyword>
<dbReference type="OrthoDB" id="2820615at2"/>
<reference evidence="5" key="1">
    <citation type="submission" date="2016-10" db="EMBL/GenBank/DDBJ databases">
        <authorList>
            <person name="Varghese N."/>
        </authorList>
    </citation>
    <scope>NUCLEOTIDE SEQUENCE [LARGE SCALE GENOMIC DNA]</scope>
    <source>
        <strain evidence="5">DSM 17980</strain>
    </source>
</reference>
<feature type="repeat" description="TPR" evidence="1">
    <location>
        <begin position="180"/>
        <end position="213"/>
    </location>
</feature>
<feature type="transmembrane region" description="Helical" evidence="3">
    <location>
        <begin position="309"/>
        <end position="330"/>
    </location>
</feature>
<protein>
    <recommendedName>
        <fullName evidence="6">Tetratricopeptide repeat-containing protein</fullName>
    </recommendedName>
</protein>
<dbReference type="EMBL" id="FPBV01000001">
    <property type="protein sequence ID" value="SFU30770.1"/>
    <property type="molecule type" value="Genomic_DNA"/>
</dbReference>
<keyword evidence="5" id="KW-1185">Reference proteome</keyword>
<dbReference type="eggNOG" id="ENOG503446P">
    <property type="taxonomic scope" value="Bacteria"/>
</dbReference>
<name>A0A1I7F3R3_9BACL</name>
<dbReference type="Gene3D" id="1.25.40.10">
    <property type="entry name" value="Tetratricopeptide repeat domain"/>
    <property type="match status" value="1"/>
</dbReference>
<feature type="coiled-coil region" evidence="2">
    <location>
        <begin position="230"/>
        <end position="275"/>
    </location>
</feature>
<keyword evidence="3" id="KW-1133">Transmembrane helix</keyword>
<evidence type="ECO:0000313" key="4">
    <source>
        <dbReference type="EMBL" id="SFU30770.1"/>
    </source>
</evidence>
<organism evidence="4 5">
    <name type="scientific">Alicyclobacillus macrosporangiidus</name>
    <dbReference type="NCBI Taxonomy" id="392015"/>
    <lineage>
        <taxon>Bacteria</taxon>
        <taxon>Bacillati</taxon>
        <taxon>Bacillota</taxon>
        <taxon>Bacilli</taxon>
        <taxon>Bacillales</taxon>
        <taxon>Alicyclobacillaceae</taxon>
        <taxon>Alicyclobacillus</taxon>
    </lineage>
</organism>
<evidence type="ECO:0000256" key="2">
    <source>
        <dbReference type="SAM" id="Coils"/>
    </source>
</evidence>
<dbReference type="AlphaFoldDB" id="A0A1I7F3R3"/>
<dbReference type="STRING" id="392015.SAMN05421543_10145"/>
<evidence type="ECO:0008006" key="6">
    <source>
        <dbReference type="Google" id="ProtNLM"/>
    </source>
</evidence>
<keyword evidence="2" id="KW-0175">Coiled coil</keyword>